<keyword evidence="4 5" id="KW-0963">Cytoplasm</keyword>
<evidence type="ECO:0000313" key="8">
    <source>
        <dbReference type="Proteomes" id="UP001239167"/>
    </source>
</evidence>
<dbReference type="RefSeq" id="WP_307223485.1">
    <property type="nucleotide sequence ID" value="NZ_CP116940.1"/>
</dbReference>
<evidence type="ECO:0000259" key="6">
    <source>
        <dbReference type="Pfam" id="PF21982"/>
    </source>
</evidence>
<evidence type="ECO:0000256" key="5">
    <source>
        <dbReference type="HAMAP-Rule" id="MF_01114"/>
    </source>
</evidence>
<evidence type="ECO:0000256" key="1">
    <source>
        <dbReference type="ARBA" id="ARBA00004496"/>
    </source>
</evidence>
<dbReference type="HAMAP" id="MF_01114">
    <property type="entry name" value="RecX"/>
    <property type="match status" value="1"/>
</dbReference>
<dbReference type="Proteomes" id="UP001239167">
    <property type="component" value="Unassembled WGS sequence"/>
</dbReference>
<accession>A0ABT9Y6T2</accession>
<comment type="caution">
    <text evidence="7">The sequence shown here is derived from an EMBL/GenBank/DDBJ whole genome shotgun (WGS) entry which is preliminary data.</text>
</comment>
<dbReference type="InterPro" id="IPR053926">
    <property type="entry name" value="RecX_HTH_1st"/>
</dbReference>
<dbReference type="EMBL" id="JAUSUE010000006">
    <property type="protein sequence ID" value="MDQ0203439.1"/>
    <property type="molecule type" value="Genomic_DNA"/>
</dbReference>
<feature type="domain" description="RecX first three-helical" evidence="6">
    <location>
        <begin position="9"/>
        <end position="48"/>
    </location>
</feature>
<evidence type="ECO:0000313" key="7">
    <source>
        <dbReference type="EMBL" id="MDQ0203439.1"/>
    </source>
</evidence>
<dbReference type="InterPro" id="IPR036388">
    <property type="entry name" value="WH-like_DNA-bd_sf"/>
</dbReference>
<evidence type="ECO:0000256" key="3">
    <source>
        <dbReference type="ARBA" id="ARBA00018111"/>
    </source>
</evidence>
<comment type="function">
    <text evidence="5">Modulates RecA activity.</text>
</comment>
<dbReference type="PANTHER" id="PTHR33602">
    <property type="entry name" value="REGULATORY PROTEIN RECX FAMILY PROTEIN"/>
    <property type="match status" value="1"/>
</dbReference>
<gene>
    <name evidence="5" type="primary">recX</name>
    <name evidence="7" type="ORF">J2S01_001155</name>
</gene>
<organism evidence="7 8">
    <name type="scientific">Pectinatus haikarae</name>
    <dbReference type="NCBI Taxonomy" id="349096"/>
    <lineage>
        <taxon>Bacteria</taxon>
        <taxon>Bacillati</taxon>
        <taxon>Bacillota</taxon>
        <taxon>Negativicutes</taxon>
        <taxon>Selenomonadales</taxon>
        <taxon>Selenomonadaceae</taxon>
        <taxon>Pectinatus</taxon>
    </lineage>
</organism>
<reference evidence="7 8" key="1">
    <citation type="submission" date="2023-07" db="EMBL/GenBank/DDBJ databases">
        <title>Genomic Encyclopedia of Type Strains, Phase IV (KMG-IV): sequencing the most valuable type-strain genomes for metagenomic binning, comparative biology and taxonomic classification.</title>
        <authorList>
            <person name="Goeker M."/>
        </authorList>
    </citation>
    <scope>NUCLEOTIDE SEQUENCE [LARGE SCALE GENOMIC DNA]</scope>
    <source>
        <strain evidence="7 8">DSM 16980</strain>
    </source>
</reference>
<evidence type="ECO:0000256" key="2">
    <source>
        <dbReference type="ARBA" id="ARBA00009695"/>
    </source>
</evidence>
<evidence type="ECO:0000256" key="4">
    <source>
        <dbReference type="ARBA" id="ARBA00022490"/>
    </source>
</evidence>
<protein>
    <recommendedName>
        <fullName evidence="3 5">Regulatory protein RecX</fullName>
    </recommendedName>
</protein>
<comment type="subcellular location">
    <subcellularLocation>
        <location evidence="1 5">Cytoplasm</location>
    </subcellularLocation>
</comment>
<dbReference type="InterPro" id="IPR003783">
    <property type="entry name" value="Regulatory_RecX"/>
</dbReference>
<dbReference type="PANTHER" id="PTHR33602:SF1">
    <property type="entry name" value="REGULATORY PROTEIN RECX FAMILY PROTEIN"/>
    <property type="match status" value="1"/>
</dbReference>
<sequence>MQTRNSKSALAKAIDYLSVQDYSVNRIVDKLFRCGYEQQEIDAAVVRLIEKRYLDDEQLCIRYWSRYLAEKKYSVLQIKAKLKMKGFSANVIDRCTPQELSDYEKITAYSIWQRYMKKNKDIDKFMQYLYRKGFSMSSIRYAADESANSELIQSN</sequence>
<name>A0ABT9Y6T2_9FIRM</name>
<keyword evidence="8" id="KW-1185">Reference proteome</keyword>
<dbReference type="Gene3D" id="1.10.10.10">
    <property type="entry name" value="Winged helix-like DNA-binding domain superfamily/Winged helix DNA-binding domain"/>
    <property type="match status" value="1"/>
</dbReference>
<comment type="similarity">
    <text evidence="2 5">Belongs to the RecX family.</text>
</comment>
<proteinExistence type="inferred from homology"/>
<dbReference type="Pfam" id="PF21982">
    <property type="entry name" value="RecX_HTH1"/>
    <property type="match status" value="1"/>
</dbReference>